<accession>A0A4Z1KBV0</accession>
<reference evidence="2 3" key="1">
    <citation type="submission" date="2017-12" db="EMBL/GenBank/DDBJ databases">
        <title>Comparative genomics of Botrytis spp.</title>
        <authorList>
            <person name="Valero-Jimenez C.A."/>
            <person name="Tapia P."/>
            <person name="Veloso J."/>
            <person name="Silva-Moreno E."/>
            <person name="Staats M."/>
            <person name="Valdes J.H."/>
            <person name="Van Kan J.A.L."/>
        </authorList>
    </citation>
    <scope>NUCLEOTIDE SEQUENCE [LARGE SCALE GENOMIC DNA]</scope>
    <source>
        <strain evidence="2 3">MUCL3349</strain>
    </source>
</reference>
<comment type="caution">
    <text evidence="2">The sequence shown here is derived from an EMBL/GenBank/DDBJ whole genome shotgun (WGS) entry which is preliminary data.</text>
</comment>
<evidence type="ECO:0000313" key="3">
    <source>
        <dbReference type="Proteomes" id="UP000297280"/>
    </source>
</evidence>
<sequence length="382" mass="43042">MKKMNTPWNQENLDYLKCIAEKELERDFAETRTGSTALYALKVSKRAHGLKEIVWDGVNDDFALAYYSYRKAKGSRSDTGVDGEVFLKRHDFTDTLTGYTGVAANSTKGEQSQVTKLRAGPPGSYLMDLDDWEFHQWLCDTSDHNPGEITDLMKYHMQRCANKPDEIYKLRRHFWDTTGHENIECPLKFTKQPTPKTSTNVTKTSSDKKRASDDKAPSSRNKPQASSSRTQPSSSGTPQRTDNRDNRDLYDTPPPAPKLSRSKKPSTNPPAKGYASGGWRSVNDPEAGQRRRSPSSSREPESRSSASFAFRPSPSSGGESYNETSRSSNSRREPDQRDRRQDAAFMSRASDSNTSRPMTKRPAMTSERKDDSRRTREGIVAL</sequence>
<dbReference type="EMBL" id="PQXO01000747">
    <property type="protein sequence ID" value="TGO82828.1"/>
    <property type="molecule type" value="Genomic_DNA"/>
</dbReference>
<evidence type="ECO:0000256" key="1">
    <source>
        <dbReference type="SAM" id="MobiDB-lite"/>
    </source>
</evidence>
<feature type="compositionally biased region" description="Basic and acidic residues" evidence="1">
    <location>
        <begin position="330"/>
        <end position="342"/>
    </location>
</feature>
<dbReference type="AlphaFoldDB" id="A0A4Z1KBV0"/>
<proteinExistence type="predicted"/>
<feature type="compositionally biased region" description="Polar residues" evidence="1">
    <location>
        <begin position="191"/>
        <end position="204"/>
    </location>
</feature>
<feature type="region of interest" description="Disordered" evidence="1">
    <location>
        <begin position="186"/>
        <end position="382"/>
    </location>
</feature>
<feature type="compositionally biased region" description="Basic and acidic residues" evidence="1">
    <location>
        <begin position="205"/>
        <end position="217"/>
    </location>
</feature>
<keyword evidence="3" id="KW-1185">Reference proteome</keyword>
<evidence type="ECO:0000313" key="2">
    <source>
        <dbReference type="EMBL" id="TGO82828.1"/>
    </source>
</evidence>
<feature type="compositionally biased region" description="Low complexity" evidence="1">
    <location>
        <begin position="303"/>
        <end position="328"/>
    </location>
</feature>
<organism evidence="2 3">
    <name type="scientific">Botrytis porri</name>
    <dbReference type="NCBI Taxonomy" id="87229"/>
    <lineage>
        <taxon>Eukaryota</taxon>
        <taxon>Fungi</taxon>
        <taxon>Dikarya</taxon>
        <taxon>Ascomycota</taxon>
        <taxon>Pezizomycotina</taxon>
        <taxon>Leotiomycetes</taxon>
        <taxon>Helotiales</taxon>
        <taxon>Sclerotiniaceae</taxon>
        <taxon>Botrytis</taxon>
    </lineage>
</organism>
<protein>
    <submittedName>
        <fullName evidence="2">Uncharacterized protein</fullName>
    </submittedName>
</protein>
<gene>
    <name evidence="2" type="ORF">BPOR_0749g00030</name>
</gene>
<feature type="compositionally biased region" description="Basic and acidic residues" evidence="1">
    <location>
        <begin position="366"/>
        <end position="382"/>
    </location>
</feature>
<feature type="compositionally biased region" description="Low complexity" evidence="1">
    <location>
        <begin position="223"/>
        <end position="239"/>
    </location>
</feature>
<dbReference type="Proteomes" id="UP000297280">
    <property type="component" value="Unassembled WGS sequence"/>
</dbReference>
<feature type="compositionally biased region" description="Basic and acidic residues" evidence="1">
    <location>
        <begin position="241"/>
        <end position="250"/>
    </location>
</feature>
<name>A0A4Z1KBV0_9HELO</name>